<evidence type="ECO:0000256" key="3">
    <source>
        <dbReference type="ARBA" id="ARBA00022490"/>
    </source>
</evidence>
<dbReference type="RefSeq" id="WP_124830951.1">
    <property type="nucleotide sequence ID" value="NZ_CADEPR010000061.1"/>
</dbReference>
<dbReference type="PANTHER" id="PTHR38097">
    <property type="match status" value="1"/>
</dbReference>
<dbReference type="GO" id="GO:0003677">
    <property type="term" value="F:DNA binding"/>
    <property type="evidence" value="ECO:0007669"/>
    <property type="project" value="UniProtKB-KW"/>
</dbReference>
<comment type="similarity">
    <text evidence="2">Belongs to the histone-like protein H-NS family.</text>
</comment>
<dbReference type="PANTHER" id="PTHR38097:SF2">
    <property type="entry name" value="DNA-BINDING PROTEIN STPA"/>
    <property type="match status" value="1"/>
</dbReference>
<feature type="domain" description="DNA-binding protein H-NS-like C-terminal" evidence="6">
    <location>
        <begin position="126"/>
        <end position="166"/>
    </location>
</feature>
<dbReference type="SUPFAM" id="SSF81273">
    <property type="entry name" value="H-NS histone-like proteins"/>
    <property type="match status" value="2"/>
</dbReference>
<evidence type="ECO:0000256" key="2">
    <source>
        <dbReference type="ARBA" id="ARBA00010610"/>
    </source>
</evidence>
<dbReference type="Proteomes" id="UP000596205">
    <property type="component" value="Chromosome 2"/>
</dbReference>
<accession>A0A7T7AKT9</accession>
<sequence length="253" mass="25941">MATLQSIQAKIQKLQAQAEELVAAKSTAVLGKIHDLMEKYGVSVAEIEAFVGKRRGRKSQAEATARKSGSTAKYADPKTGATWTGRGRAPAWIANAKDRSRFLVDGPSSSAAAVAKAPAKAVKAGNQVKAPQPALYRDPKSGATWSGRGRAPAWLASVKDRSKFLIAGAGEVATAPKAKPVKPAAKKTAAKKVAATKKTVTRKAAARKVAPKGSAAAKAPAARKARVQKGPAGSADAGVAEGTTQVASMPARA</sequence>
<evidence type="ECO:0000313" key="8">
    <source>
        <dbReference type="Proteomes" id="UP000596205"/>
    </source>
</evidence>
<evidence type="ECO:0000313" key="7">
    <source>
        <dbReference type="EMBL" id="QQK06137.1"/>
    </source>
</evidence>
<dbReference type="GO" id="GO:0009295">
    <property type="term" value="C:nucleoid"/>
    <property type="evidence" value="ECO:0007669"/>
    <property type="project" value="UniProtKB-SubCell"/>
</dbReference>
<evidence type="ECO:0000256" key="5">
    <source>
        <dbReference type="SAM" id="MobiDB-lite"/>
    </source>
</evidence>
<dbReference type="EMBL" id="CP066770">
    <property type="protein sequence ID" value="QQK06137.1"/>
    <property type="molecule type" value="Genomic_DNA"/>
</dbReference>
<feature type="compositionally biased region" description="Low complexity" evidence="5">
    <location>
        <begin position="211"/>
        <end position="220"/>
    </location>
</feature>
<keyword evidence="3" id="KW-0963">Cytoplasm</keyword>
<dbReference type="AlphaFoldDB" id="A0A7T7AKT9"/>
<feature type="region of interest" description="Disordered" evidence="5">
    <location>
        <begin position="175"/>
        <end position="253"/>
    </location>
</feature>
<dbReference type="KEGG" id="bann:JFN94_19990"/>
<evidence type="ECO:0000256" key="4">
    <source>
        <dbReference type="ARBA" id="ARBA00023125"/>
    </source>
</evidence>
<proteinExistence type="inferred from homology"/>
<dbReference type="InterPro" id="IPR027444">
    <property type="entry name" value="H-NS_C_dom"/>
</dbReference>
<dbReference type="SMART" id="SM00528">
    <property type="entry name" value="HNS"/>
    <property type="match status" value="2"/>
</dbReference>
<keyword evidence="4" id="KW-0238">DNA-binding</keyword>
<comment type="subcellular location">
    <subcellularLocation>
        <location evidence="1">Cytoplasm</location>
        <location evidence="1">Nucleoid</location>
    </subcellularLocation>
</comment>
<organism evidence="7 8">
    <name type="scientific">Burkholderia anthina</name>
    <dbReference type="NCBI Taxonomy" id="179879"/>
    <lineage>
        <taxon>Bacteria</taxon>
        <taxon>Pseudomonadati</taxon>
        <taxon>Pseudomonadota</taxon>
        <taxon>Betaproteobacteria</taxon>
        <taxon>Burkholderiales</taxon>
        <taxon>Burkholderiaceae</taxon>
        <taxon>Burkholderia</taxon>
        <taxon>Burkholderia cepacia complex</taxon>
    </lineage>
</organism>
<feature type="region of interest" description="Disordered" evidence="5">
    <location>
        <begin position="124"/>
        <end position="150"/>
    </location>
</feature>
<evidence type="ECO:0000259" key="6">
    <source>
        <dbReference type="SMART" id="SM00528"/>
    </source>
</evidence>
<dbReference type="Pfam" id="PF00816">
    <property type="entry name" value="Histone_HNS"/>
    <property type="match status" value="2"/>
</dbReference>
<evidence type="ECO:0000256" key="1">
    <source>
        <dbReference type="ARBA" id="ARBA00004453"/>
    </source>
</evidence>
<gene>
    <name evidence="7" type="ORF">JFN94_19990</name>
</gene>
<dbReference type="Gene3D" id="4.10.430.30">
    <property type="match status" value="2"/>
</dbReference>
<name>A0A7T7AKT9_9BURK</name>
<feature type="compositionally biased region" description="Basic residues" evidence="5">
    <location>
        <begin position="199"/>
        <end position="210"/>
    </location>
</feature>
<reference evidence="7 8" key="1">
    <citation type="submission" date="2020-12" db="EMBL/GenBank/DDBJ databases">
        <title>Complete genome sequence of Burkholderia anthina BJQ0011.</title>
        <authorList>
            <person name="Xu Y."/>
        </authorList>
    </citation>
    <scope>NUCLEOTIDE SEQUENCE [LARGE SCALE GENOMIC DNA]</scope>
    <source>
        <strain evidence="7 8">BJQ0011</strain>
    </source>
</reference>
<protein>
    <submittedName>
        <fullName evidence="7">H-NS histone family protein</fullName>
    </submittedName>
</protein>
<feature type="domain" description="DNA-binding protein H-NS-like C-terminal" evidence="6">
    <location>
        <begin position="64"/>
        <end position="104"/>
    </location>
</feature>
<feature type="region of interest" description="Disordered" evidence="5">
    <location>
        <begin position="55"/>
        <end position="86"/>
    </location>
</feature>